<sequence length="343" mass="37036">MLSASGDPGALDAVARRYRLENGNSLGEKDEGAHKIYLPPSAWSSGGGQAPTRPTVKQILGQFPSMERVDKVPREITCAELQKDVLLLEEQEGSVNFKIGVMLMKPGQKTDDEMLSNEKGDEKWERFISLLGDKIRLRGWNRFRGGLDVKADVITSSAIRRLSGGAGAGGAAQRRTEHFLHVGQALKLNAVLRGDAPTSLVSSGCGGSRRAPWEGKVWRSTLPATPVCAERLAEGRLLLSTTSNPYILEGNEFLIDTTTQSKPEKRNNSRSATVGGCVRAARVSERADFRVGARVVAGAGPRRRGRGAGLYALPMTRLMRRRLGHAPATGLQRACLGLNCALL</sequence>
<dbReference type="Proteomes" id="UP001154114">
    <property type="component" value="Chromosome 3"/>
</dbReference>
<dbReference type="SUPFAM" id="SSF111347">
    <property type="entry name" value="Rap/Ran-GAP"/>
    <property type="match status" value="1"/>
</dbReference>
<protein>
    <recommendedName>
        <fullName evidence="2">Rap-GAP domain-containing protein</fullName>
    </recommendedName>
</protein>
<proteinExistence type="predicted"/>
<evidence type="ECO:0000256" key="1">
    <source>
        <dbReference type="ARBA" id="ARBA00022468"/>
    </source>
</evidence>
<evidence type="ECO:0000259" key="2">
    <source>
        <dbReference type="Pfam" id="PF02145"/>
    </source>
</evidence>
<dbReference type="InterPro" id="IPR035974">
    <property type="entry name" value="Rap/Ran-GAP_sf"/>
</dbReference>
<dbReference type="PANTHER" id="PTHR15711:SF62">
    <property type="entry name" value="GTPASE-ACTIVATING RAP_RAN-GAP DOMAIN-LIKE PROTEIN 3"/>
    <property type="match status" value="1"/>
</dbReference>
<evidence type="ECO:0000313" key="3">
    <source>
        <dbReference type="EMBL" id="CAD0195660.1"/>
    </source>
</evidence>
<dbReference type="InterPro" id="IPR000331">
    <property type="entry name" value="Rap/Ran_GAP_dom"/>
</dbReference>
<dbReference type="GO" id="GO:0051056">
    <property type="term" value="P:regulation of small GTPase mediated signal transduction"/>
    <property type="evidence" value="ECO:0007669"/>
    <property type="project" value="InterPro"/>
</dbReference>
<name>A0A9N8PZJ8_CHRIL</name>
<accession>A0A9N8PZJ8</accession>
<gene>
    <name evidence="3" type="ORF">CINC_LOCUS9612</name>
</gene>
<reference evidence="3" key="1">
    <citation type="submission" date="2021-12" db="EMBL/GenBank/DDBJ databases">
        <authorList>
            <person name="King R."/>
        </authorList>
    </citation>
    <scope>NUCLEOTIDE SEQUENCE</scope>
</reference>
<feature type="domain" description="Rap-GAP" evidence="2">
    <location>
        <begin position="114"/>
        <end position="152"/>
    </location>
</feature>
<dbReference type="OrthoDB" id="2499658at2759"/>
<dbReference type="Gene3D" id="3.40.50.11210">
    <property type="entry name" value="Rap/Ran-GAP"/>
    <property type="match status" value="1"/>
</dbReference>
<dbReference type="Pfam" id="PF02145">
    <property type="entry name" value="Rap_GAP"/>
    <property type="match status" value="1"/>
</dbReference>
<dbReference type="GO" id="GO:0005096">
    <property type="term" value="F:GTPase activator activity"/>
    <property type="evidence" value="ECO:0007669"/>
    <property type="project" value="UniProtKB-KW"/>
</dbReference>
<dbReference type="EMBL" id="LR824006">
    <property type="protein sequence ID" value="CAD0195660.1"/>
    <property type="molecule type" value="Genomic_DNA"/>
</dbReference>
<keyword evidence="4" id="KW-1185">Reference proteome</keyword>
<dbReference type="InterPro" id="IPR050989">
    <property type="entry name" value="Rap1_Ran_GAP"/>
</dbReference>
<evidence type="ECO:0000313" key="4">
    <source>
        <dbReference type="Proteomes" id="UP001154114"/>
    </source>
</evidence>
<dbReference type="AlphaFoldDB" id="A0A9N8PZJ8"/>
<organism evidence="3 4">
    <name type="scientific">Chrysodeixis includens</name>
    <name type="common">Soybean looper</name>
    <name type="synonym">Pseudoplusia includens</name>
    <dbReference type="NCBI Taxonomy" id="689277"/>
    <lineage>
        <taxon>Eukaryota</taxon>
        <taxon>Metazoa</taxon>
        <taxon>Ecdysozoa</taxon>
        <taxon>Arthropoda</taxon>
        <taxon>Hexapoda</taxon>
        <taxon>Insecta</taxon>
        <taxon>Pterygota</taxon>
        <taxon>Neoptera</taxon>
        <taxon>Endopterygota</taxon>
        <taxon>Lepidoptera</taxon>
        <taxon>Glossata</taxon>
        <taxon>Ditrysia</taxon>
        <taxon>Noctuoidea</taxon>
        <taxon>Noctuidae</taxon>
        <taxon>Plusiinae</taxon>
        <taxon>Chrysodeixis</taxon>
    </lineage>
</organism>
<keyword evidence="1" id="KW-0343">GTPase activation</keyword>
<dbReference type="PANTHER" id="PTHR15711">
    <property type="entry name" value="RAP GTPASE-ACTIVATING PROTEIN"/>
    <property type="match status" value="1"/>
</dbReference>